<organism evidence="3 4">
    <name type="scientific">Streptomyces phaeoluteigriseus</name>
    <dbReference type="NCBI Taxonomy" id="114686"/>
    <lineage>
        <taxon>Bacteria</taxon>
        <taxon>Bacillati</taxon>
        <taxon>Actinomycetota</taxon>
        <taxon>Actinomycetes</taxon>
        <taxon>Kitasatosporales</taxon>
        <taxon>Streptomycetaceae</taxon>
        <taxon>Streptomyces</taxon>
        <taxon>Streptomyces aurantiacus group</taxon>
    </lineage>
</organism>
<reference evidence="3 4" key="2">
    <citation type="submission" date="2017-02" db="EMBL/GenBank/DDBJ databases">
        <title>Draft genome sequence of Streptomyces phaeoluteigriseus type strain DSM41896.</title>
        <authorList>
            <person name="Salih T.S."/>
            <person name="Algora Gallardo L."/>
            <person name="Melo Santos T."/>
            <person name="Filgueira Martinez S."/>
            <person name="Herron P.R."/>
        </authorList>
    </citation>
    <scope>NUCLEOTIDE SEQUENCE [LARGE SCALE GENOMIC DNA]</scope>
    <source>
        <strain evidence="3 4">DSM 41896</strain>
    </source>
</reference>
<dbReference type="InterPro" id="IPR036390">
    <property type="entry name" value="WH_DNA-bd_sf"/>
</dbReference>
<dbReference type="PANTHER" id="PTHR33164">
    <property type="entry name" value="TRANSCRIPTIONAL REGULATOR, MARR FAMILY"/>
    <property type="match status" value="1"/>
</dbReference>
<dbReference type="InterPro" id="IPR000835">
    <property type="entry name" value="HTH_MarR-typ"/>
</dbReference>
<dbReference type="SMART" id="SM00347">
    <property type="entry name" value="HTH_MARR"/>
    <property type="match status" value="1"/>
</dbReference>
<dbReference type="AlphaFoldDB" id="A0A1V6MXN6"/>
<dbReference type="GO" id="GO:0003700">
    <property type="term" value="F:DNA-binding transcription factor activity"/>
    <property type="evidence" value="ECO:0007669"/>
    <property type="project" value="InterPro"/>
</dbReference>
<evidence type="ECO:0000259" key="2">
    <source>
        <dbReference type="PROSITE" id="PS50995"/>
    </source>
</evidence>
<proteinExistence type="predicted"/>
<dbReference type="EMBL" id="MPOH02000005">
    <property type="protein sequence ID" value="OQD57132.1"/>
    <property type="molecule type" value="Genomic_DNA"/>
</dbReference>
<dbReference type="OrthoDB" id="3830756at2"/>
<gene>
    <name evidence="3" type="ORF">BM536_003535</name>
</gene>
<protein>
    <submittedName>
        <fullName evidence="3">MarR family transcriptional regulator</fullName>
    </submittedName>
</protein>
<dbReference type="InterPro" id="IPR036388">
    <property type="entry name" value="WH-like_DNA-bd_sf"/>
</dbReference>
<dbReference type="Pfam" id="PF01047">
    <property type="entry name" value="MarR"/>
    <property type="match status" value="1"/>
</dbReference>
<dbReference type="STRING" id="114686.BM536_003535"/>
<dbReference type="GO" id="GO:0006950">
    <property type="term" value="P:response to stress"/>
    <property type="evidence" value="ECO:0007669"/>
    <property type="project" value="TreeGrafter"/>
</dbReference>
<reference evidence="4" key="1">
    <citation type="submission" date="2016-11" db="EMBL/GenBank/DDBJ databases">
        <authorList>
            <person name="Schniete J.K."/>
            <person name="Salih T."/>
            <person name="Algora Gallardo L."/>
            <person name="Martinez Fernandez S."/>
            <person name="Herron P.R."/>
        </authorList>
    </citation>
    <scope>NUCLEOTIDE SEQUENCE [LARGE SCALE GENOMIC DNA]</scope>
    <source>
        <strain evidence="4">DSM 41896</strain>
    </source>
</reference>
<feature type="domain" description="HTH marR-type" evidence="2">
    <location>
        <begin position="37"/>
        <end position="171"/>
    </location>
</feature>
<evidence type="ECO:0000313" key="4">
    <source>
        <dbReference type="Proteomes" id="UP000184286"/>
    </source>
</evidence>
<dbReference type="SUPFAM" id="SSF46785">
    <property type="entry name" value="Winged helix' DNA-binding domain"/>
    <property type="match status" value="1"/>
</dbReference>
<dbReference type="InterPro" id="IPR039422">
    <property type="entry name" value="MarR/SlyA-like"/>
</dbReference>
<dbReference type="Proteomes" id="UP000184286">
    <property type="component" value="Unassembled WGS sequence"/>
</dbReference>
<comment type="caution">
    <text evidence="3">The sequence shown here is derived from an EMBL/GenBank/DDBJ whole genome shotgun (WGS) entry which is preliminary data.</text>
</comment>
<dbReference type="PROSITE" id="PS50995">
    <property type="entry name" value="HTH_MARR_2"/>
    <property type="match status" value="1"/>
</dbReference>
<sequence length="188" mass="20161">MTHLDGPGDNQVQGPGDGPDVIATEIGPEVIATEIGPEVIATEIAGAVERLSDLWSVAIQGAVMRLSLHQLRALRVLETAPGLNLTGLAEWLDIGMPTASRLCDRLEAAGLLDRAYHPRRRREVQLRLTAAGRHVLEDVAGRRTRALALTLAVMEPADRAALRRGLRAFLRALDVTSTSSRSDAPGRG</sequence>
<feature type="region of interest" description="Disordered" evidence="1">
    <location>
        <begin position="1"/>
        <end position="20"/>
    </location>
</feature>
<evidence type="ECO:0000313" key="3">
    <source>
        <dbReference type="EMBL" id="OQD57132.1"/>
    </source>
</evidence>
<dbReference type="Gene3D" id="1.10.10.10">
    <property type="entry name" value="Winged helix-like DNA-binding domain superfamily/Winged helix DNA-binding domain"/>
    <property type="match status" value="1"/>
</dbReference>
<accession>A0A1V6MXN6</accession>
<dbReference type="PANTHER" id="PTHR33164:SF43">
    <property type="entry name" value="HTH-TYPE TRANSCRIPTIONAL REPRESSOR YETL"/>
    <property type="match status" value="1"/>
</dbReference>
<dbReference type="RefSeq" id="WP_073499453.1">
    <property type="nucleotide sequence ID" value="NZ_MPOH02000005.1"/>
</dbReference>
<evidence type="ECO:0000256" key="1">
    <source>
        <dbReference type="SAM" id="MobiDB-lite"/>
    </source>
</evidence>
<name>A0A1V6MXN6_9ACTN</name>